<keyword evidence="2" id="KW-0472">Membrane</keyword>
<evidence type="ECO:0000256" key="2">
    <source>
        <dbReference type="SAM" id="Phobius"/>
    </source>
</evidence>
<feature type="transmembrane region" description="Helical" evidence="2">
    <location>
        <begin position="142"/>
        <end position="168"/>
    </location>
</feature>
<dbReference type="Proteomes" id="UP001155241">
    <property type="component" value="Unassembled WGS sequence"/>
</dbReference>
<dbReference type="Gene3D" id="2.20.28.160">
    <property type="match status" value="1"/>
</dbReference>
<proteinExistence type="predicted"/>
<keyword evidence="2" id="KW-0812">Transmembrane</keyword>
<dbReference type="EMBL" id="JAMXLR010000062">
    <property type="protein sequence ID" value="MCO6045903.1"/>
    <property type="molecule type" value="Genomic_DNA"/>
</dbReference>
<organism evidence="3 4">
    <name type="scientific">Aeoliella straminimaris</name>
    <dbReference type="NCBI Taxonomy" id="2954799"/>
    <lineage>
        <taxon>Bacteria</taxon>
        <taxon>Pseudomonadati</taxon>
        <taxon>Planctomycetota</taxon>
        <taxon>Planctomycetia</taxon>
        <taxon>Pirellulales</taxon>
        <taxon>Lacipirellulaceae</taxon>
        <taxon>Aeoliella</taxon>
    </lineage>
</organism>
<feature type="region of interest" description="Disordered" evidence="1">
    <location>
        <begin position="32"/>
        <end position="108"/>
    </location>
</feature>
<protein>
    <submittedName>
        <fullName evidence="3">Uncharacterized protein</fullName>
    </submittedName>
</protein>
<feature type="compositionally biased region" description="Low complexity" evidence="1">
    <location>
        <begin position="97"/>
        <end position="108"/>
    </location>
</feature>
<accession>A0A9X2FCX2</accession>
<sequence>MPIKFHCSHCQAPIKAPDTHAGQTLPCPKCGQPVLVAPEAPAPSAPPPPTLSAPPAPPEPPLPSQAEAIEEEVPEIVIHDKRSAGSAPPISTPPPAMALEPPEAPAPATARDTNLANVRVVDLKLPFSSVLKFALQFFLCNLLFVFVLWIVLMLVVALLAGLGLSLWMPG</sequence>
<dbReference type="RefSeq" id="WP_252854019.1">
    <property type="nucleotide sequence ID" value="NZ_JAMXLR010000062.1"/>
</dbReference>
<comment type="caution">
    <text evidence="3">The sequence shown here is derived from an EMBL/GenBank/DDBJ whole genome shotgun (WGS) entry which is preliminary data.</text>
</comment>
<keyword evidence="2" id="KW-1133">Transmembrane helix</keyword>
<reference evidence="3" key="1">
    <citation type="submission" date="2022-06" db="EMBL/GenBank/DDBJ databases">
        <title>Aeoliella straminimaris, a novel planctomycete from sediments.</title>
        <authorList>
            <person name="Vitorino I.R."/>
            <person name="Lage O.M."/>
        </authorList>
    </citation>
    <scope>NUCLEOTIDE SEQUENCE</scope>
    <source>
        <strain evidence="3">ICT_H6.2</strain>
    </source>
</reference>
<evidence type="ECO:0000313" key="3">
    <source>
        <dbReference type="EMBL" id="MCO6045903.1"/>
    </source>
</evidence>
<gene>
    <name evidence="3" type="ORF">NG895_18540</name>
</gene>
<keyword evidence="4" id="KW-1185">Reference proteome</keyword>
<dbReference type="AlphaFoldDB" id="A0A9X2FCX2"/>
<name>A0A9X2FCX2_9BACT</name>
<feature type="compositionally biased region" description="Pro residues" evidence="1">
    <location>
        <begin position="40"/>
        <end position="63"/>
    </location>
</feature>
<evidence type="ECO:0000256" key="1">
    <source>
        <dbReference type="SAM" id="MobiDB-lite"/>
    </source>
</evidence>
<evidence type="ECO:0000313" key="4">
    <source>
        <dbReference type="Proteomes" id="UP001155241"/>
    </source>
</evidence>